<proteinExistence type="predicted"/>
<sequence>MKSRTINPDLLPILTETADGSVLDVPMLTEAIDGHLAAAKTELPLSSEQCRQLAELLFPQLEATLRDAIGSRSEARWEKSMQQVRNALPDLIRDAVQKRP</sequence>
<dbReference type="EMBL" id="MLJW01000001">
    <property type="protein sequence ID" value="OIR19617.1"/>
    <property type="molecule type" value="Genomic_DNA"/>
</dbReference>
<name>A0A1J5TF83_9ZZZZ</name>
<dbReference type="AlphaFoldDB" id="A0A1J5TF83"/>
<reference evidence="1" key="1">
    <citation type="submission" date="2016-10" db="EMBL/GenBank/DDBJ databases">
        <title>Sequence of Gallionella enrichment culture.</title>
        <authorList>
            <person name="Poehlein A."/>
            <person name="Muehling M."/>
            <person name="Daniel R."/>
        </authorList>
    </citation>
    <scope>NUCLEOTIDE SEQUENCE</scope>
</reference>
<evidence type="ECO:0000313" key="1">
    <source>
        <dbReference type="EMBL" id="OIR19617.1"/>
    </source>
</evidence>
<protein>
    <submittedName>
        <fullName evidence="1">Uncharacterized protein</fullName>
    </submittedName>
</protein>
<organism evidence="1">
    <name type="scientific">mine drainage metagenome</name>
    <dbReference type="NCBI Taxonomy" id="410659"/>
    <lineage>
        <taxon>unclassified sequences</taxon>
        <taxon>metagenomes</taxon>
        <taxon>ecological metagenomes</taxon>
    </lineage>
</organism>
<accession>A0A1J5TF83</accession>
<gene>
    <name evidence="1" type="ORF">GALL_04990</name>
</gene>
<comment type="caution">
    <text evidence="1">The sequence shown here is derived from an EMBL/GenBank/DDBJ whole genome shotgun (WGS) entry which is preliminary data.</text>
</comment>